<dbReference type="Proteomes" id="UP001296104">
    <property type="component" value="Unassembled WGS sequence"/>
</dbReference>
<organism evidence="3 4">
    <name type="scientific">Lecanosticta acicola</name>
    <dbReference type="NCBI Taxonomy" id="111012"/>
    <lineage>
        <taxon>Eukaryota</taxon>
        <taxon>Fungi</taxon>
        <taxon>Dikarya</taxon>
        <taxon>Ascomycota</taxon>
        <taxon>Pezizomycotina</taxon>
        <taxon>Dothideomycetes</taxon>
        <taxon>Dothideomycetidae</taxon>
        <taxon>Mycosphaerellales</taxon>
        <taxon>Mycosphaerellaceae</taxon>
        <taxon>Lecanosticta</taxon>
    </lineage>
</organism>
<dbReference type="PANTHER" id="PTHR14580:SF0">
    <property type="entry name" value="MULTIPLE MYELOMA TUMOR-ASSOCIATED PROTEIN 2"/>
    <property type="match status" value="1"/>
</dbReference>
<reference evidence="3" key="1">
    <citation type="submission" date="2023-11" db="EMBL/GenBank/DDBJ databases">
        <authorList>
            <person name="Alioto T."/>
            <person name="Alioto T."/>
            <person name="Gomez Garrido J."/>
        </authorList>
    </citation>
    <scope>NUCLEOTIDE SEQUENCE</scope>
</reference>
<comment type="caution">
    <text evidence="3">The sequence shown here is derived from an EMBL/GenBank/DDBJ whole genome shotgun (WGS) entry which is preliminary data.</text>
</comment>
<feature type="region of interest" description="Disordered" evidence="1">
    <location>
        <begin position="57"/>
        <end position="77"/>
    </location>
</feature>
<evidence type="ECO:0000256" key="1">
    <source>
        <dbReference type="SAM" id="MobiDB-lite"/>
    </source>
</evidence>
<dbReference type="InterPro" id="IPR039207">
    <property type="entry name" value="MMTAG2-like"/>
</dbReference>
<evidence type="ECO:0000313" key="3">
    <source>
        <dbReference type="EMBL" id="CAK3855843.1"/>
    </source>
</evidence>
<keyword evidence="4" id="KW-1185">Reference proteome</keyword>
<protein>
    <recommendedName>
        <fullName evidence="2">Multiple myeloma tumor-associated protein 2-like N-terminal domain-containing protein</fullName>
    </recommendedName>
</protein>
<evidence type="ECO:0000313" key="4">
    <source>
        <dbReference type="Proteomes" id="UP001296104"/>
    </source>
</evidence>
<dbReference type="PANTHER" id="PTHR14580">
    <property type="entry name" value="MULTIPLE MYELOMA TUMOR-ASSOCIATED PROTEIN 2 FAMILY MEMBER"/>
    <property type="match status" value="1"/>
</dbReference>
<sequence length="273" mass="30190">MDLLQTVRKEGSRGGVNFSWDDVKSSNHRENYLGHSVMAPVGRWQKHRDLGWYAKADDAELTPEERAEKEQERKREELRKVKEAEEDAMARALGLPVPDRANANNVPLGESKLNQRDISPLELDRRGEEIETASEGGVDAMSGEEIAVKVAKGDAVTATIETRKGGDVLVTGQGNRTATGDTDIGIVQHQDHEIERRDLEAGSVNFGTEDADITRSAREAASIIANGTEVDRGPLTTTRDAVTADDADFRQYLRKQYERRYSPGQTFAELVSV</sequence>
<dbReference type="Pfam" id="PF10159">
    <property type="entry name" value="MMtag"/>
    <property type="match status" value="1"/>
</dbReference>
<dbReference type="AlphaFoldDB" id="A0AAI8YTK8"/>
<dbReference type="InterPro" id="IPR019315">
    <property type="entry name" value="MMTA2_N"/>
</dbReference>
<evidence type="ECO:0000259" key="2">
    <source>
        <dbReference type="Pfam" id="PF10159"/>
    </source>
</evidence>
<accession>A0AAI8YTK8</accession>
<feature type="domain" description="Multiple myeloma tumor-associated protein 2-like N-terminal" evidence="2">
    <location>
        <begin position="11"/>
        <end position="94"/>
    </location>
</feature>
<name>A0AAI8YTK8_9PEZI</name>
<dbReference type="EMBL" id="CAVMBE010000007">
    <property type="protein sequence ID" value="CAK3855843.1"/>
    <property type="molecule type" value="Genomic_DNA"/>
</dbReference>
<gene>
    <name evidence="3" type="ORF">LECACI_7A001736</name>
</gene>
<proteinExistence type="predicted"/>